<name>A0A0G1D6F6_9BACT</name>
<dbReference type="AlphaFoldDB" id="A0A0G1D6F6"/>
<proteinExistence type="predicted"/>
<dbReference type="Proteomes" id="UP000033980">
    <property type="component" value="Unassembled WGS sequence"/>
</dbReference>
<dbReference type="EMBL" id="LCFK01000020">
    <property type="protein sequence ID" value="KKS93515.1"/>
    <property type="molecule type" value="Genomic_DNA"/>
</dbReference>
<gene>
    <name evidence="1" type="ORF">UV68_C0020G0015</name>
</gene>
<evidence type="ECO:0000313" key="2">
    <source>
        <dbReference type="Proteomes" id="UP000033980"/>
    </source>
</evidence>
<comment type="caution">
    <text evidence="1">The sequence shown here is derived from an EMBL/GenBank/DDBJ whole genome shotgun (WGS) entry which is preliminary data.</text>
</comment>
<reference evidence="1 2" key="1">
    <citation type="journal article" date="2015" name="Nature">
        <title>rRNA introns, odd ribosomes, and small enigmatic genomes across a large radiation of phyla.</title>
        <authorList>
            <person name="Brown C.T."/>
            <person name="Hug L.A."/>
            <person name="Thomas B.C."/>
            <person name="Sharon I."/>
            <person name="Castelle C.J."/>
            <person name="Singh A."/>
            <person name="Wilkins M.J."/>
            <person name="Williams K.H."/>
            <person name="Banfield J.F."/>
        </authorList>
    </citation>
    <scope>NUCLEOTIDE SEQUENCE [LARGE SCALE GENOMIC DNA]</scope>
</reference>
<organism evidence="1 2">
    <name type="scientific">Candidatus Collierbacteria bacterium GW2011_GWC2_43_12</name>
    <dbReference type="NCBI Taxonomy" id="1618390"/>
    <lineage>
        <taxon>Bacteria</taxon>
        <taxon>Candidatus Collieribacteriota</taxon>
    </lineage>
</organism>
<protein>
    <submittedName>
        <fullName evidence="1">Uncharacterized protein</fullName>
    </submittedName>
</protein>
<evidence type="ECO:0000313" key="1">
    <source>
        <dbReference type="EMBL" id="KKS93515.1"/>
    </source>
</evidence>
<accession>A0A0G1D6F6</accession>
<sequence>MDLSKFIRVQKIDSTGDATHQELFESLMAWFEELHGKVDILSRVDGEVEARYRAPEVVVPEISDDNPDLLILYIFPDESLKDDSARIALGFDSSSRDERQECYVIYDEDKRAWEINLLFDGDSQYPMIFVAR</sequence>